<keyword evidence="3" id="KW-1185">Reference proteome</keyword>
<feature type="compositionally biased region" description="Basic and acidic residues" evidence="1">
    <location>
        <begin position="51"/>
        <end position="69"/>
    </location>
</feature>
<evidence type="ECO:0000313" key="2">
    <source>
        <dbReference type="EMBL" id="RKF54334.1"/>
    </source>
</evidence>
<name>A0A420HA66_9PEZI</name>
<comment type="caution">
    <text evidence="2">The sequence shown here is derived from an EMBL/GenBank/DDBJ whole genome shotgun (WGS) entry which is preliminary data.</text>
</comment>
<dbReference type="EMBL" id="MCBQ01021046">
    <property type="protein sequence ID" value="RKF54334.1"/>
    <property type="molecule type" value="Genomic_DNA"/>
</dbReference>
<evidence type="ECO:0000256" key="1">
    <source>
        <dbReference type="SAM" id="MobiDB-lite"/>
    </source>
</evidence>
<reference evidence="2 3" key="1">
    <citation type="journal article" date="2018" name="BMC Genomics">
        <title>Comparative genome analyses reveal sequence features reflecting distinct modes of host-adaptation between dicot and monocot powdery mildew.</title>
        <authorList>
            <person name="Wu Y."/>
            <person name="Ma X."/>
            <person name="Pan Z."/>
            <person name="Kale S.D."/>
            <person name="Song Y."/>
            <person name="King H."/>
            <person name="Zhang Q."/>
            <person name="Presley C."/>
            <person name="Deng X."/>
            <person name="Wei C.I."/>
            <person name="Xiao S."/>
        </authorList>
    </citation>
    <scope>NUCLEOTIDE SEQUENCE [LARGE SCALE GENOMIC DNA]</scope>
    <source>
        <strain evidence="2">UMSG3</strain>
    </source>
</reference>
<accession>A0A420HA66</accession>
<proteinExistence type="predicted"/>
<dbReference type="AlphaFoldDB" id="A0A420HA66"/>
<feature type="compositionally biased region" description="Low complexity" evidence="1">
    <location>
        <begin position="35"/>
        <end position="50"/>
    </location>
</feature>
<feature type="region of interest" description="Disordered" evidence="1">
    <location>
        <begin position="34"/>
        <end position="88"/>
    </location>
</feature>
<organism evidence="2 3">
    <name type="scientific">Golovinomyces cichoracearum</name>
    <dbReference type="NCBI Taxonomy" id="62708"/>
    <lineage>
        <taxon>Eukaryota</taxon>
        <taxon>Fungi</taxon>
        <taxon>Dikarya</taxon>
        <taxon>Ascomycota</taxon>
        <taxon>Pezizomycotina</taxon>
        <taxon>Leotiomycetes</taxon>
        <taxon>Erysiphales</taxon>
        <taxon>Erysiphaceae</taxon>
        <taxon>Golovinomyces</taxon>
    </lineage>
</organism>
<gene>
    <name evidence="2" type="ORF">GcM3_210027</name>
</gene>
<sequence>MSLNQNSPRSKNIYRDYRYRADSEAERKGSCLNISFTSSSSFNPSTYPSPFERHDEEHSRQKSVTKQDRQSSFPYLKIDQTQQEKEEELNRKIADNYRVICELFSEFQMPIKKNCLPMNPRRKSRPTSLILRIGEKRIFLGSGRNKRFEKGVVKNVKGR</sequence>
<evidence type="ECO:0000313" key="3">
    <source>
        <dbReference type="Proteomes" id="UP000283383"/>
    </source>
</evidence>
<protein>
    <submittedName>
        <fullName evidence="2">Uncharacterized protein</fullName>
    </submittedName>
</protein>
<dbReference type="Proteomes" id="UP000283383">
    <property type="component" value="Unassembled WGS sequence"/>
</dbReference>